<organism evidence="2 3">
    <name type="scientific">Neonectria punicea</name>
    <dbReference type="NCBI Taxonomy" id="979145"/>
    <lineage>
        <taxon>Eukaryota</taxon>
        <taxon>Fungi</taxon>
        <taxon>Dikarya</taxon>
        <taxon>Ascomycota</taxon>
        <taxon>Pezizomycotina</taxon>
        <taxon>Sordariomycetes</taxon>
        <taxon>Hypocreomycetidae</taxon>
        <taxon>Hypocreales</taxon>
        <taxon>Nectriaceae</taxon>
        <taxon>Neonectria</taxon>
    </lineage>
</organism>
<accession>A0ABR1GU91</accession>
<comment type="caution">
    <text evidence="2">The sequence shown here is derived from an EMBL/GenBank/DDBJ whole genome shotgun (WGS) entry which is preliminary data.</text>
</comment>
<dbReference type="PROSITE" id="PS51257">
    <property type="entry name" value="PROKAR_LIPOPROTEIN"/>
    <property type="match status" value="1"/>
</dbReference>
<feature type="region of interest" description="Disordered" evidence="1">
    <location>
        <begin position="350"/>
        <end position="405"/>
    </location>
</feature>
<dbReference type="Proteomes" id="UP001498476">
    <property type="component" value="Unassembled WGS sequence"/>
</dbReference>
<reference evidence="2 3" key="1">
    <citation type="journal article" date="2025" name="Microbiol. Resour. Announc.">
        <title>Draft genome sequences for Neonectria magnoliae and Neonectria punicea, canker pathogens of Liriodendron tulipifera and Acer saccharum in West Virginia.</title>
        <authorList>
            <person name="Petronek H.M."/>
            <person name="Kasson M.T."/>
            <person name="Metheny A.M."/>
            <person name="Stauder C.M."/>
            <person name="Lovett B."/>
            <person name="Lynch S.C."/>
            <person name="Garnas J.R."/>
            <person name="Kasson L.R."/>
            <person name="Stajich J.E."/>
        </authorList>
    </citation>
    <scope>NUCLEOTIDE SEQUENCE [LARGE SCALE GENOMIC DNA]</scope>
    <source>
        <strain evidence="2 3">NRRL 64653</strain>
    </source>
</reference>
<evidence type="ECO:0000256" key="1">
    <source>
        <dbReference type="SAM" id="MobiDB-lite"/>
    </source>
</evidence>
<sequence>MDKLPFALISLIVSCLLEDEERNRKPWLKPPSIAQYASISRVWQDAVEMNTFSAVKVCSNNFSRFETAFRHVRRRLAVSIITYDIVLPEYSSARCWKLERPYEHSENMAAFSRAVHAIFRTLHAWQVEENVGPGSVSRRIHLSMSAESSLDSSSLQRRGIGLYRMSGHFLDFTDSHPLLPEVGIVESLSIRGILRPLHPNAAFRIIAALPGLEFINIDMLEPDLRWQDMRREHYSLTQHISLMGNADFSSLRALHLNWDTCEPRNHNFTAGDLGDPQQPSKDSLGVALHVISQSLPITEFSLSGPFIISPALFWPNDSPGPNALPHWSTLQSFTINASIIAADGTYYYTGTPESESESDDDYPRWPTSPRAEPNVDGTGYSSDDSRVRDSFNRNDVARSNGSSPFNGWRRELDPERFGRLVLAMSRAACCMPELRELEFVMGMSDAQGPSGIVLHGEAEWEATPVAGGIREVENVTGRSWKADIGSRAKWEPPEEVLELWHRFVGPSGVVTFGKRGGY</sequence>
<evidence type="ECO:0000313" key="2">
    <source>
        <dbReference type="EMBL" id="KAK7409048.1"/>
    </source>
</evidence>
<feature type="compositionally biased region" description="Basic and acidic residues" evidence="1">
    <location>
        <begin position="383"/>
        <end position="396"/>
    </location>
</feature>
<evidence type="ECO:0000313" key="3">
    <source>
        <dbReference type="Proteomes" id="UP001498476"/>
    </source>
</evidence>
<keyword evidence="3" id="KW-1185">Reference proteome</keyword>
<proteinExistence type="predicted"/>
<protein>
    <recommendedName>
        <fullName evidence="4">F-box domain-containing protein</fullName>
    </recommendedName>
</protein>
<dbReference type="EMBL" id="JAZAVJ010000164">
    <property type="protein sequence ID" value="KAK7409048.1"/>
    <property type="molecule type" value="Genomic_DNA"/>
</dbReference>
<evidence type="ECO:0008006" key="4">
    <source>
        <dbReference type="Google" id="ProtNLM"/>
    </source>
</evidence>
<name>A0ABR1GU91_9HYPO</name>
<gene>
    <name evidence="2" type="ORF">QQX98_008752</name>
</gene>